<evidence type="ECO:0000313" key="5">
    <source>
        <dbReference type="Proteomes" id="UP001326715"/>
    </source>
</evidence>
<dbReference type="EMBL" id="CP140154">
    <property type="protein sequence ID" value="WQG91213.1"/>
    <property type="molecule type" value="Genomic_DNA"/>
</dbReference>
<evidence type="ECO:0000313" key="2">
    <source>
        <dbReference type="EMBL" id="SFW35597.1"/>
    </source>
</evidence>
<dbReference type="Proteomes" id="UP001326715">
    <property type="component" value="Chromosome"/>
</dbReference>
<reference evidence="3 5" key="2">
    <citation type="submission" date="2023-11" db="EMBL/GenBank/DDBJ databases">
        <title>MicrobeMod: A computational toolkit for identifying prokaryotic methylation and restriction-modification with nanopore sequencing.</title>
        <authorList>
            <person name="Crits-Christoph A."/>
            <person name="Kang S.C."/>
            <person name="Lee H."/>
            <person name="Ostrov N."/>
        </authorList>
    </citation>
    <scope>NUCLEOTIDE SEQUENCE [LARGE SCALE GENOMIC DNA]</scope>
    <source>
        <strain evidence="3 5">ATCC 23090</strain>
    </source>
</reference>
<evidence type="ECO:0000256" key="1">
    <source>
        <dbReference type="SAM" id="SignalP"/>
    </source>
</evidence>
<name>A0A1K1NJZ8_9BACT</name>
<proteinExistence type="predicted"/>
<reference evidence="2 4" key="1">
    <citation type="submission" date="2016-11" db="EMBL/GenBank/DDBJ databases">
        <authorList>
            <person name="Jaros S."/>
            <person name="Januszkiewicz K."/>
            <person name="Wedrychowicz H."/>
        </authorList>
    </citation>
    <scope>NUCLEOTIDE SEQUENCE [LARGE SCALE GENOMIC DNA]</scope>
    <source>
        <strain evidence="2 4">DSM 784</strain>
    </source>
</reference>
<dbReference type="Pfam" id="PF13585">
    <property type="entry name" value="CHU_C"/>
    <property type="match status" value="1"/>
</dbReference>
<gene>
    <name evidence="2" type="ORF">SAMN05661012_01373</name>
    <name evidence="3" type="ORF">SR876_06865</name>
</gene>
<evidence type="ECO:0000313" key="3">
    <source>
        <dbReference type="EMBL" id="WQG91213.1"/>
    </source>
</evidence>
<keyword evidence="1" id="KW-0732">Signal</keyword>
<organism evidence="2 4">
    <name type="scientific">Chitinophaga sancti</name>
    <dbReference type="NCBI Taxonomy" id="1004"/>
    <lineage>
        <taxon>Bacteria</taxon>
        <taxon>Pseudomonadati</taxon>
        <taxon>Bacteroidota</taxon>
        <taxon>Chitinophagia</taxon>
        <taxon>Chitinophagales</taxon>
        <taxon>Chitinophagaceae</taxon>
        <taxon>Chitinophaga</taxon>
    </lineage>
</organism>
<dbReference type="InterPro" id="IPR013783">
    <property type="entry name" value="Ig-like_fold"/>
</dbReference>
<dbReference type="OrthoDB" id="635358at2"/>
<feature type="signal peptide" evidence="1">
    <location>
        <begin position="1"/>
        <end position="22"/>
    </location>
</feature>
<dbReference type="RefSeq" id="WP_072358238.1">
    <property type="nucleotide sequence ID" value="NZ_CP139972.1"/>
</dbReference>
<dbReference type="Proteomes" id="UP000183788">
    <property type="component" value="Unassembled WGS sequence"/>
</dbReference>
<dbReference type="AlphaFoldDB" id="A0A1K1NJZ8"/>
<accession>A0A1K1NJZ8</accession>
<dbReference type="STRING" id="1004.SAMN05661012_01373"/>
<feature type="chain" id="PRO_5011978386" evidence="1">
    <location>
        <begin position="23"/>
        <end position="1130"/>
    </location>
</feature>
<evidence type="ECO:0000313" key="4">
    <source>
        <dbReference type="Proteomes" id="UP000183788"/>
    </source>
</evidence>
<sequence length="1130" mass="121037">MHPFFRILILFCSLFHITQTRADTFIVTSNANSGAGTLREAIGKANANGTATIDYILFNLPGTTMDNRTIRIAEELPALSSNIEIDGTTQPGTAFGVSSAKVRLLKESFIETGGFYNILTIKSADHVNIYGLNLEFQGNANGAYCISIFKSTNIVIGAAGKGNVLNAADGLISSDVQQEFANSTGIRIAYNFLGILPDGVTRVSYPYSTPDIILWGAGDVEIDHNVMCTDVRIEEYYVALVPADKRNYKIHDNIGGGDYTASSVIGYASFSMNIYPQITATGYNDYNIEVKNNQILQGSFLLGGGYGHILMQGNKVNTDRTGTTRIGNGGGIELYRNIKGLVGGDLESEKNYISGGGISCPYDDHITIKKNSIFCNDGRGISSKETVFITSYTGTIVSGTSEPDAVIEVFEANKCSAGSECQGKVYLGSTVADANGKWSYMGTFPGEVVATATNKQGSTSEFTRAAIDIGLMNITHVLCGKPGSIKGIKVTGAASVRWEDEAGNIVGNTAELTDVLPGKYVLRASISNDLLSECSAASFPITILDIVPKITTEQVKIVMPCNDSNGSISNMTDHVNAFTTVYKWLNEKDEVVGNYASLTNVPAGTYRLFAYCTDDCFAVSDPIVLNNQPPPTINVSAMVVMAATCQNNNGAITGISVTGKTPYTFRWLNDLSDVAGNQLNLLNIAPGNYQLELTDNSGCRSVTAAPVNVVGTGSISLDATNIVITPSGCKTMLGSVKGLLLNGADNYTWRNEGGDVVGNTVDLCNVVAGTYQLTATNHLSCSVQSLWYTIETAPPVNWSVNEDVHFPSCNESDGEILINSIQGGTVKTLRWTSNNVDIPGDGNNIINIGPGQYALYITDQNNCEQLVYTTDIPRRTAPSLTSVPSITDETCGKGNGSIAAPAINGESPFVYRWSDYDGLTLGTANVLAALKKGQFFLEVTDKYGCKVNTGAYEVNNVTADIDSPADISLVIGKGQSPEIKFTYTSPAIFSLYADANLMMKLYENQSGAFMLPPLFTDTKYYLTASVDICISKSAIAYVKVVDKTDVYVPSAFSPNGDGQNDLFRPKYVNIASIDYFKVYNRWGTETFSSNSLSAAWDGSGMPAGTYVYIISGKDLLGKAFVKQGSVLLIK</sequence>
<dbReference type="EMBL" id="FPIZ01000003">
    <property type="protein sequence ID" value="SFW35597.1"/>
    <property type="molecule type" value="Genomic_DNA"/>
</dbReference>
<keyword evidence="5" id="KW-1185">Reference proteome</keyword>
<dbReference type="Gene3D" id="2.60.40.10">
    <property type="entry name" value="Immunoglobulins"/>
    <property type="match status" value="1"/>
</dbReference>
<protein>
    <submittedName>
        <fullName evidence="2">Gliding motility-associated C-terminal domain-containing protein</fullName>
    </submittedName>
</protein>